<keyword evidence="4 6" id="KW-0472">Membrane</keyword>
<evidence type="ECO:0000256" key="3">
    <source>
        <dbReference type="ARBA" id="ARBA00022989"/>
    </source>
</evidence>
<dbReference type="Pfam" id="PF20684">
    <property type="entry name" value="Fung_rhodopsin"/>
    <property type="match status" value="1"/>
</dbReference>
<dbReference type="GO" id="GO:0016020">
    <property type="term" value="C:membrane"/>
    <property type="evidence" value="ECO:0007669"/>
    <property type="project" value="UniProtKB-SubCell"/>
</dbReference>
<dbReference type="Proteomes" id="UP000566819">
    <property type="component" value="Unassembled WGS sequence"/>
</dbReference>
<keyword evidence="9" id="KW-1185">Reference proteome</keyword>
<gene>
    <name evidence="8" type="ORF">G7Y89_g9255</name>
</gene>
<evidence type="ECO:0000256" key="4">
    <source>
        <dbReference type="ARBA" id="ARBA00023136"/>
    </source>
</evidence>
<dbReference type="EMBL" id="JAAMPI010000748">
    <property type="protein sequence ID" value="KAF4628888.1"/>
    <property type="molecule type" value="Genomic_DNA"/>
</dbReference>
<comment type="similarity">
    <text evidence="5">Belongs to the SAT4 family.</text>
</comment>
<evidence type="ECO:0000259" key="7">
    <source>
        <dbReference type="Pfam" id="PF20684"/>
    </source>
</evidence>
<dbReference type="PANTHER" id="PTHR33048:SF108">
    <property type="entry name" value="INTEGRAL MEMBRANE PROTEIN"/>
    <property type="match status" value="1"/>
</dbReference>
<evidence type="ECO:0000256" key="2">
    <source>
        <dbReference type="ARBA" id="ARBA00022692"/>
    </source>
</evidence>
<comment type="caution">
    <text evidence="8">The sequence shown here is derived from an EMBL/GenBank/DDBJ whole genome shotgun (WGS) entry which is preliminary data.</text>
</comment>
<evidence type="ECO:0000256" key="1">
    <source>
        <dbReference type="ARBA" id="ARBA00004141"/>
    </source>
</evidence>
<feature type="transmembrane region" description="Helical" evidence="6">
    <location>
        <begin position="16"/>
        <end position="37"/>
    </location>
</feature>
<evidence type="ECO:0000313" key="8">
    <source>
        <dbReference type="EMBL" id="KAF4628888.1"/>
    </source>
</evidence>
<comment type="subcellular location">
    <subcellularLocation>
        <location evidence="1">Membrane</location>
        <topology evidence="1">Multi-pass membrane protein</topology>
    </subcellularLocation>
</comment>
<evidence type="ECO:0000256" key="5">
    <source>
        <dbReference type="ARBA" id="ARBA00038359"/>
    </source>
</evidence>
<dbReference type="InterPro" id="IPR049326">
    <property type="entry name" value="Rhodopsin_dom_fungi"/>
</dbReference>
<feature type="transmembrane region" description="Helical" evidence="6">
    <location>
        <begin position="49"/>
        <end position="72"/>
    </location>
</feature>
<organism evidence="8 9">
    <name type="scientific">Cudoniella acicularis</name>
    <dbReference type="NCBI Taxonomy" id="354080"/>
    <lineage>
        <taxon>Eukaryota</taxon>
        <taxon>Fungi</taxon>
        <taxon>Dikarya</taxon>
        <taxon>Ascomycota</taxon>
        <taxon>Pezizomycotina</taxon>
        <taxon>Leotiomycetes</taxon>
        <taxon>Helotiales</taxon>
        <taxon>Tricladiaceae</taxon>
        <taxon>Cudoniella</taxon>
    </lineage>
</organism>
<reference evidence="8 9" key="1">
    <citation type="submission" date="2020-03" db="EMBL/GenBank/DDBJ databases">
        <title>Draft Genome Sequence of Cudoniella acicularis.</title>
        <authorList>
            <person name="Buettner E."/>
            <person name="Kellner H."/>
        </authorList>
    </citation>
    <scope>NUCLEOTIDE SEQUENCE [LARGE SCALE GENOMIC DNA]</scope>
    <source>
        <strain evidence="8 9">DSM 108380</strain>
    </source>
</reference>
<feature type="domain" description="Rhodopsin" evidence="7">
    <location>
        <begin position="33"/>
        <end position="268"/>
    </location>
</feature>
<feature type="transmembrane region" description="Helical" evidence="6">
    <location>
        <begin position="206"/>
        <end position="225"/>
    </location>
</feature>
<dbReference type="InterPro" id="IPR052337">
    <property type="entry name" value="SAT4-like"/>
</dbReference>
<evidence type="ECO:0000256" key="6">
    <source>
        <dbReference type="SAM" id="Phobius"/>
    </source>
</evidence>
<dbReference type="PANTHER" id="PTHR33048">
    <property type="entry name" value="PTH11-LIKE INTEGRAL MEMBRANE PROTEIN (AFU_ORTHOLOGUE AFUA_5G11245)"/>
    <property type="match status" value="1"/>
</dbReference>
<accession>A0A8H4VZS9</accession>
<proteinExistence type="inferred from homology"/>
<evidence type="ECO:0000313" key="9">
    <source>
        <dbReference type="Proteomes" id="UP000566819"/>
    </source>
</evidence>
<feature type="transmembrane region" description="Helical" evidence="6">
    <location>
        <begin position="126"/>
        <end position="148"/>
    </location>
</feature>
<feature type="transmembrane region" description="Helical" evidence="6">
    <location>
        <begin position="171"/>
        <end position="194"/>
    </location>
</feature>
<sequence>MSTDAAFAAESRVPQVLAGAIIPTALASIFAIARLYTRSIVTRNWGADDTCIAIAWISSIGLAISNCIFTQYGTGHHTIIPNPANIIPTLKLAFASQLLYQFTLAITKVGICLFYLRIFQDRVSKILVYLITGFVVLTFLPLELGVVFRCSPVSDAWKFGNANCAAQNPRVFAAAACNIFADVLLMAFVFPRFASLKMGRRQKISLMAIVSLGFLVIIVAIIRVARVAHLADDLDLSWDGYDVTTWSSVEVSTGIFCASAPCIRPLLRQIAPGFMSSISATFSGPRTHTPATKSNIYGAGTLKSRLRGRDR</sequence>
<dbReference type="AlphaFoldDB" id="A0A8H4VZS9"/>
<dbReference type="OrthoDB" id="444631at2759"/>
<feature type="transmembrane region" description="Helical" evidence="6">
    <location>
        <begin position="98"/>
        <end position="119"/>
    </location>
</feature>
<name>A0A8H4VZS9_9HELO</name>
<protein>
    <recommendedName>
        <fullName evidence="7">Rhodopsin domain-containing protein</fullName>
    </recommendedName>
</protein>
<keyword evidence="3 6" id="KW-1133">Transmembrane helix</keyword>
<keyword evidence="2 6" id="KW-0812">Transmembrane</keyword>